<evidence type="ECO:0000256" key="5">
    <source>
        <dbReference type="ARBA" id="ARBA00061049"/>
    </source>
</evidence>
<dbReference type="PANTHER" id="PTHR22957">
    <property type="entry name" value="TBC1 DOMAIN FAMILY MEMBER GTPASE-ACTIVATING PROTEIN"/>
    <property type="match status" value="1"/>
</dbReference>
<name>K3WLK1_GLOUD</name>
<dbReference type="GO" id="GO:0005856">
    <property type="term" value="C:cytoskeleton"/>
    <property type="evidence" value="ECO:0007669"/>
    <property type="project" value="UniProtKB-SubCell"/>
</dbReference>
<dbReference type="HOGENOM" id="CLU_029367_1_0_1"/>
<feature type="compositionally biased region" description="Acidic residues" evidence="6">
    <location>
        <begin position="1"/>
        <end position="19"/>
    </location>
</feature>
<keyword evidence="7" id="KW-0812">Transmembrane</keyword>
<evidence type="ECO:0000256" key="2">
    <source>
        <dbReference type="ARBA" id="ARBA00022490"/>
    </source>
</evidence>
<keyword evidence="7" id="KW-1133">Transmembrane helix</keyword>
<dbReference type="VEuPathDB" id="FungiDB:PYU1_G005831"/>
<evidence type="ECO:0000313" key="9">
    <source>
        <dbReference type="EnsemblProtists" id="PYU1_T005843"/>
    </source>
</evidence>
<dbReference type="EnsemblProtists" id="PYU1_T005843">
    <property type="protein sequence ID" value="PYU1_T005843"/>
    <property type="gene ID" value="PYU1_G005831"/>
</dbReference>
<feature type="region of interest" description="Disordered" evidence="6">
    <location>
        <begin position="1"/>
        <end position="26"/>
    </location>
</feature>
<protein>
    <recommendedName>
        <fullName evidence="8">Rab-GAP TBC domain-containing protein</fullName>
    </recommendedName>
</protein>
<dbReference type="PROSITE" id="PS50086">
    <property type="entry name" value="TBC_RABGAP"/>
    <property type="match status" value="1"/>
</dbReference>
<reference evidence="9" key="3">
    <citation type="submission" date="2015-02" db="UniProtKB">
        <authorList>
            <consortium name="EnsemblProtists"/>
        </authorList>
    </citation>
    <scope>IDENTIFICATION</scope>
    <source>
        <strain evidence="9">DAOM BR144</strain>
    </source>
</reference>
<proteinExistence type="inferred from homology"/>
<dbReference type="AlphaFoldDB" id="K3WLK1"/>
<reference evidence="10" key="2">
    <citation type="submission" date="2010-04" db="EMBL/GenBank/DDBJ databases">
        <authorList>
            <person name="Buell R."/>
            <person name="Hamilton J."/>
            <person name="Hostetler J."/>
        </authorList>
    </citation>
    <scope>NUCLEOTIDE SEQUENCE [LARGE SCALE GENOMIC DNA]</scope>
    <source>
        <strain evidence="10">DAOM:BR144</strain>
    </source>
</reference>
<organism evidence="9 10">
    <name type="scientific">Globisporangium ultimum (strain ATCC 200006 / CBS 805.95 / DAOM BR144)</name>
    <name type="common">Pythium ultimum</name>
    <dbReference type="NCBI Taxonomy" id="431595"/>
    <lineage>
        <taxon>Eukaryota</taxon>
        <taxon>Sar</taxon>
        <taxon>Stramenopiles</taxon>
        <taxon>Oomycota</taxon>
        <taxon>Peronosporomycetes</taxon>
        <taxon>Pythiales</taxon>
        <taxon>Pythiaceae</taxon>
        <taxon>Globisporangium</taxon>
    </lineage>
</organism>
<evidence type="ECO:0000313" key="10">
    <source>
        <dbReference type="Proteomes" id="UP000019132"/>
    </source>
</evidence>
<dbReference type="Proteomes" id="UP000019132">
    <property type="component" value="Unassembled WGS sequence"/>
</dbReference>
<evidence type="ECO:0000259" key="8">
    <source>
        <dbReference type="PROSITE" id="PS50086"/>
    </source>
</evidence>
<comment type="similarity">
    <text evidence="5">Belongs to the BUB2 family.</text>
</comment>
<dbReference type="SMART" id="SM00164">
    <property type="entry name" value="TBC"/>
    <property type="match status" value="1"/>
</dbReference>
<dbReference type="FunFam" id="1.10.8.270:FF:000035">
    <property type="entry name" value="Cell cycle arrest protein BUB2"/>
    <property type="match status" value="1"/>
</dbReference>
<accession>K3WLK1</accession>
<dbReference type="InterPro" id="IPR000195">
    <property type="entry name" value="Rab-GAP-TBC_dom"/>
</dbReference>
<dbReference type="SUPFAM" id="SSF47923">
    <property type="entry name" value="Ypt/Rab-GAP domain of gyp1p"/>
    <property type="match status" value="2"/>
</dbReference>
<dbReference type="EMBL" id="GL376573">
    <property type="status" value="NOT_ANNOTATED_CDS"/>
    <property type="molecule type" value="Genomic_DNA"/>
</dbReference>
<evidence type="ECO:0000256" key="4">
    <source>
        <dbReference type="ARBA" id="ARBA00023306"/>
    </source>
</evidence>
<keyword evidence="2" id="KW-0963">Cytoplasm</keyword>
<evidence type="ECO:0000256" key="1">
    <source>
        <dbReference type="ARBA" id="ARBA00004245"/>
    </source>
</evidence>
<dbReference type="InParanoid" id="K3WLK1"/>
<feature type="transmembrane region" description="Helical" evidence="7">
    <location>
        <begin position="220"/>
        <end position="243"/>
    </location>
</feature>
<dbReference type="InterPro" id="IPR035969">
    <property type="entry name" value="Rab-GAP_TBC_sf"/>
</dbReference>
<dbReference type="PANTHER" id="PTHR22957:SF263">
    <property type="entry name" value="MITOTIC CHECK POINT PROTEIN BUB2"/>
    <property type="match status" value="1"/>
</dbReference>
<keyword evidence="3" id="KW-0206">Cytoskeleton</keyword>
<sequence>MEDAAASGDEDAEEEDEDVQEQHEEENCSLRGRVWKVFLGVHAEIDRGKYAEMAERGASYCDGDIRNDTFRTFRGDPAFAQRVPEEKLVRLLNVFINELGANSNSSGNSESKTASPDHPDYIRYVQGMNVLCAPLLYVMPEADAYYTFCNLIVKHCPHYMAPKLKGVESGCLLVDKCLQTLDPDLFNHLSTRGITARIYALPLILSLFACVPPLHELLRVWDVLFAVGVHFVVVLAVAHTVLLRDQLLQ</sequence>
<comment type="subcellular location">
    <subcellularLocation>
        <location evidence="1">Cytoplasm</location>
        <location evidence="1">Cytoskeleton</location>
    </subcellularLocation>
</comment>
<dbReference type="Gene3D" id="1.10.8.270">
    <property type="entry name" value="putative rabgap domain of human tbc1 domain family member 14 like domains"/>
    <property type="match status" value="1"/>
</dbReference>
<evidence type="ECO:0000256" key="6">
    <source>
        <dbReference type="SAM" id="MobiDB-lite"/>
    </source>
</evidence>
<evidence type="ECO:0000256" key="3">
    <source>
        <dbReference type="ARBA" id="ARBA00023212"/>
    </source>
</evidence>
<keyword evidence="10" id="KW-1185">Reference proteome</keyword>
<keyword evidence="4" id="KW-0131">Cell cycle</keyword>
<dbReference type="Pfam" id="PF00566">
    <property type="entry name" value="RabGAP-TBC"/>
    <property type="match status" value="1"/>
</dbReference>
<dbReference type="GO" id="GO:0005096">
    <property type="term" value="F:GTPase activator activity"/>
    <property type="evidence" value="ECO:0007669"/>
    <property type="project" value="TreeGrafter"/>
</dbReference>
<reference evidence="10" key="1">
    <citation type="journal article" date="2010" name="Genome Biol.">
        <title>Genome sequence of the necrotrophic plant pathogen Pythium ultimum reveals original pathogenicity mechanisms and effector repertoire.</title>
        <authorList>
            <person name="Levesque C.A."/>
            <person name="Brouwer H."/>
            <person name="Cano L."/>
            <person name="Hamilton J.P."/>
            <person name="Holt C."/>
            <person name="Huitema E."/>
            <person name="Raffaele S."/>
            <person name="Robideau G.P."/>
            <person name="Thines M."/>
            <person name="Win J."/>
            <person name="Zerillo M.M."/>
            <person name="Beakes G.W."/>
            <person name="Boore J.L."/>
            <person name="Busam D."/>
            <person name="Dumas B."/>
            <person name="Ferriera S."/>
            <person name="Fuerstenberg S.I."/>
            <person name="Gachon C.M."/>
            <person name="Gaulin E."/>
            <person name="Govers F."/>
            <person name="Grenville-Briggs L."/>
            <person name="Horner N."/>
            <person name="Hostetler J."/>
            <person name="Jiang R.H."/>
            <person name="Johnson J."/>
            <person name="Krajaejun T."/>
            <person name="Lin H."/>
            <person name="Meijer H.J."/>
            <person name="Moore B."/>
            <person name="Morris P."/>
            <person name="Phuntmart V."/>
            <person name="Puiu D."/>
            <person name="Shetty J."/>
            <person name="Stajich J.E."/>
            <person name="Tripathy S."/>
            <person name="Wawra S."/>
            <person name="van West P."/>
            <person name="Whitty B.R."/>
            <person name="Coutinho P.M."/>
            <person name="Henrissat B."/>
            <person name="Martin F."/>
            <person name="Thomas P.D."/>
            <person name="Tyler B.M."/>
            <person name="De Vries R.P."/>
            <person name="Kamoun S."/>
            <person name="Yandell M."/>
            <person name="Tisserat N."/>
            <person name="Buell C.R."/>
        </authorList>
    </citation>
    <scope>NUCLEOTIDE SEQUENCE</scope>
    <source>
        <strain evidence="10">DAOM:BR144</strain>
    </source>
</reference>
<dbReference type="OMA" id="NIDGVHR"/>
<evidence type="ECO:0000256" key="7">
    <source>
        <dbReference type="SAM" id="Phobius"/>
    </source>
</evidence>
<keyword evidence="7" id="KW-0472">Membrane</keyword>
<dbReference type="eggNOG" id="KOG2058">
    <property type="taxonomic scope" value="Eukaryota"/>
</dbReference>
<dbReference type="STRING" id="431595.K3WLK1"/>
<feature type="domain" description="Rab-GAP TBC" evidence="8">
    <location>
        <begin position="25"/>
        <end position="228"/>
    </location>
</feature>
<dbReference type="Gene3D" id="1.10.472.80">
    <property type="entry name" value="Ypt/Rab-GAP domain of gyp1p, domain 3"/>
    <property type="match status" value="1"/>
</dbReference>